<evidence type="ECO:0000313" key="10">
    <source>
        <dbReference type="Ensembl" id="ENSSPUP00000015664.1"/>
    </source>
</evidence>
<keyword evidence="3 8" id="KW-0812">Transmembrane</keyword>
<reference evidence="10" key="2">
    <citation type="submission" date="2025-09" db="UniProtKB">
        <authorList>
            <consortium name="Ensembl"/>
        </authorList>
    </citation>
    <scope>IDENTIFICATION</scope>
</reference>
<evidence type="ECO:0000256" key="4">
    <source>
        <dbReference type="ARBA" id="ARBA00022801"/>
    </source>
</evidence>
<evidence type="ECO:0000256" key="2">
    <source>
        <dbReference type="ARBA" id="ARBA00007277"/>
    </source>
</evidence>
<evidence type="ECO:0000256" key="6">
    <source>
        <dbReference type="ARBA" id="ARBA00023136"/>
    </source>
</evidence>
<evidence type="ECO:0000256" key="8">
    <source>
        <dbReference type="SAM" id="Phobius"/>
    </source>
</evidence>
<dbReference type="InterPro" id="IPR030395">
    <property type="entry name" value="GP_PDE_dom"/>
</dbReference>
<keyword evidence="5 8" id="KW-1133">Transmembrane helix</keyword>
<organism evidence="10 11">
    <name type="scientific">Sphenodon punctatus</name>
    <name type="common">Tuatara</name>
    <name type="synonym">Hatteria punctata</name>
    <dbReference type="NCBI Taxonomy" id="8508"/>
    <lineage>
        <taxon>Eukaryota</taxon>
        <taxon>Metazoa</taxon>
        <taxon>Chordata</taxon>
        <taxon>Craniata</taxon>
        <taxon>Vertebrata</taxon>
        <taxon>Euteleostomi</taxon>
        <taxon>Lepidosauria</taxon>
        <taxon>Sphenodontia</taxon>
        <taxon>Sphenodontidae</taxon>
        <taxon>Sphenodon</taxon>
    </lineage>
</organism>
<dbReference type="GeneTree" id="ENSGT00940000156251"/>
<dbReference type="PANTHER" id="PTHR23344">
    <property type="entry name" value="GLYCEROPHOSPHORYL DIESTER PHOSPHODIESTERASE"/>
    <property type="match status" value="1"/>
</dbReference>
<proteinExistence type="inferred from homology"/>
<dbReference type="PANTHER" id="PTHR23344:SF13">
    <property type="entry name" value="GLYCEROPHOSPHODIESTER PHOSPHODIESTERASE DOMAIN-CONTAINING PROTEIN 4"/>
    <property type="match status" value="1"/>
</dbReference>
<dbReference type="Proteomes" id="UP000694392">
    <property type="component" value="Unplaced"/>
</dbReference>
<dbReference type="GO" id="GO:0008889">
    <property type="term" value="F:glycerophosphodiester phosphodiesterase activity"/>
    <property type="evidence" value="ECO:0007669"/>
    <property type="project" value="TreeGrafter"/>
</dbReference>
<dbReference type="GO" id="GO:0006629">
    <property type="term" value="P:lipid metabolic process"/>
    <property type="evidence" value="ECO:0007669"/>
    <property type="project" value="InterPro"/>
</dbReference>
<evidence type="ECO:0000256" key="5">
    <source>
        <dbReference type="ARBA" id="ARBA00022989"/>
    </source>
</evidence>
<accession>A0A8D0H7J6</accession>
<keyword evidence="11" id="KW-1185">Reference proteome</keyword>
<dbReference type="PROSITE" id="PS51704">
    <property type="entry name" value="GP_PDE"/>
    <property type="match status" value="1"/>
</dbReference>
<evidence type="ECO:0000313" key="11">
    <source>
        <dbReference type="Proteomes" id="UP000694392"/>
    </source>
</evidence>
<dbReference type="Gene3D" id="3.20.20.190">
    <property type="entry name" value="Phosphatidylinositol (PI) phosphodiesterase"/>
    <property type="match status" value="1"/>
</dbReference>
<comment type="similarity">
    <text evidence="2">Belongs to the glycerophosphoryl diester phosphodiesterase family.</text>
</comment>
<name>A0A8D0H7J6_SPHPU</name>
<evidence type="ECO:0000256" key="3">
    <source>
        <dbReference type="ARBA" id="ARBA00022692"/>
    </source>
</evidence>
<keyword evidence="7" id="KW-0325">Glycoprotein</keyword>
<dbReference type="InterPro" id="IPR017946">
    <property type="entry name" value="PLC-like_Pdiesterase_TIM-brl"/>
</dbReference>
<comment type="subcellular location">
    <subcellularLocation>
        <location evidence="1">Membrane</location>
        <topology evidence="1">Multi-pass membrane protein</topology>
    </subcellularLocation>
</comment>
<gene>
    <name evidence="10" type="primary">GDPD4</name>
</gene>
<keyword evidence="6 8" id="KW-0472">Membrane</keyword>
<evidence type="ECO:0000259" key="9">
    <source>
        <dbReference type="PROSITE" id="PS51704"/>
    </source>
</evidence>
<dbReference type="OMA" id="CRWRRYE"/>
<feature type="transmembrane region" description="Helical" evidence="8">
    <location>
        <begin position="6"/>
        <end position="24"/>
    </location>
</feature>
<feature type="domain" description="GP-PDE" evidence="9">
    <location>
        <begin position="38"/>
        <end position="303"/>
    </location>
</feature>
<evidence type="ECO:0000256" key="1">
    <source>
        <dbReference type="ARBA" id="ARBA00004141"/>
    </source>
</evidence>
<dbReference type="AlphaFoldDB" id="A0A8D0H7J6"/>
<dbReference type="Pfam" id="PF03009">
    <property type="entry name" value="GDPD"/>
    <property type="match status" value="1"/>
</dbReference>
<feature type="transmembrane region" description="Helical" evidence="8">
    <location>
        <begin position="316"/>
        <end position="338"/>
    </location>
</feature>
<dbReference type="SUPFAM" id="SSF51695">
    <property type="entry name" value="PLC-like phosphodiesterases"/>
    <property type="match status" value="1"/>
</dbReference>
<dbReference type="GO" id="GO:0016020">
    <property type="term" value="C:membrane"/>
    <property type="evidence" value="ECO:0007669"/>
    <property type="project" value="UniProtKB-SubCell"/>
</dbReference>
<keyword evidence="4" id="KW-0378">Hydrolase</keyword>
<reference evidence="10" key="1">
    <citation type="submission" date="2025-08" db="UniProtKB">
        <authorList>
            <consortium name="Ensembl"/>
        </authorList>
    </citation>
    <scope>IDENTIFICATION</scope>
</reference>
<protein>
    <submittedName>
        <fullName evidence="10">Glycerophosphodiester phosphodiesterase domain containing 4</fullName>
    </submittedName>
</protein>
<dbReference type="Ensembl" id="ENSSPUT00000016701.1">
    <property type="protein sequence ID" value="ENSSPUP00000015664.1"/>
    <property type="gene ID" value="ENSSPUG00000012097.1"/>
</dbReference>
<evidence type="ECO:0000256" key="7">
    <source>
        <dbReference type="ARBA" id="ARBA00023180"/>
    </source>
</evidence>
<sequence>MQLIIIGPYLFTIFVLYLIPLGMYSPCIREEGTLGPKPALIGHRGEPMLAPENTEMSFQKAIENGAVGLETDVRISSDGVPFLMHDNTLKRTTNVDEVYPEASSVHASFFSWADLKVLNAGKWFLKVRLDKPFLQMDTLSRADQILAMNQSIFKLSNFLRLANRENKLVIFDLYRPPEKHPYRNKWLNRILDVIVKESRINPHLVLWLPDDKRSFVETVAPGFQHTSRHKAPVETFLKFNIVKLNLPYPEMSNGFTLVSRRYAKANITTNYYVISEPWLFSLAWCAGAHSVTTNAVHRLKELNLPVFLMTPKDYRIMWILTDAISVLLISCIFTFHWIELPATFGRFFFT</sequence>